<gene>
    <name evidence="9" type="ORF">A2758_03015</name>
</gene>
<dbReference type="PANTHER" id="PTHR30353">
    <property type="entry name" value="INNER MEMBRANE PROTEIN DEDA-RELATED"/>
    <property type="match status" value="1"/>
</dbReference>
<evidence type="ECO:0000259" key="8">
    <source>
        <dbReference type="Pfam" id="PF09335"/>
    </source>
</evidence>
<dbReference type="Pfam" id="PF09335">
    <property type="entry name" value="VTT_dom"/>
    <property type="match status" value="1"/>
</dbReference>
<evidence type="ECO:0000313" key="9">
    <source>
        <dbReference type="EMBL" id="OHA91403.1"/>
    </source>
</evidence>
<name>A0A1G2T2B7_9BACT</name>
<dbReference type="AlphaFoldDB" id="A0A1G2T2B7"/>
<evidence type="ECO:0000313" key="10">
    <source>
        <dbReference type="Proteomes" id="UP000178612"/>
    </source>
</evidence>
<comment type="similarity">
    <text evidence="2 7">Belongs to the DedA family.</text>
</comment>
<keyword evidence="6 7" id="KW-0472">Membrane</keyword>
<evidence type="ECO:0000256" key="2">
    <source>
        <dbReference type="ARBA" id="ARBA00010792"/>
    </source>
</evidence>
<evidence type="ECO:0000256" key="1">
    <source>
        <dbReference type="ARBA" id="ARBA00004651"/>
    </source>
</evidence>
<keyword evidence="5 7" id="KW-1133">Transmembrane helix</keyword>
<evidence type="ECO:0000256" key="7">
    <source>
        <dbReference type="RuleBase" id="RU367016"/>
    </source>
</evidence>
<dbReference type="GO" id="GO:0005886">
    <property type="term" value="C:plasma membrane"/>
    <property type="evidence" value="ECO:0007669"/>
    <property type="project" value="UniProtKB-SubCell"/>
</dbReference>
<accession>A0A1G2T2B7</accession>
<organism evidence="9 10">
    <name type="scientific">Candidatus Zambryskibacteria bacterium RIFCSPHIGHO2_01_FULL_49_18</name>
    <dbReference type="NCBI Taxonomy" id="1802740"/>
    <lineage>
        <taxon>Bacteria</taxon>
        <taxon>Candidatus Zambryskiibacteriota</taxon>
    </lineage>
</organism>
<feature type="transmembrane region" description="Helical" evidence="7">
    <location>
        <begin position="169"/>
        <end position="190"/>
    </location>
</feature>
<keyword evidence="3 7" id="KW-1003">Cell membrane</keyword>
<proteinExistence type="inferred from homology"/>
<evidence type="ECO:0000256" key="3">
    <source>
        <dbReference type="ARBA" id="ARBA00022475"/>
    </source>
</evidence>
<evidence type="ECO:0000256" key="5">
    <source>
        <dbReference type="ARBA" id="ARBA00022989"/>
    </source>
</evidence>
<comment type="subcellular location">
    <subcellularLocation>
        <location evidence="1 7">Cell membrane</location>
        <topology evidence="1 7">Multi-pass membrane protein</topology>
    </subcellularLocation>
</comment>
<dbReference type="EMBL" id="MHVJ01000013">
    <property type="protein sequence ID" value="OHA91403.1"/>
    <property type="molecule type" value="Genomic_DNA"/>
</dbReference>
<feature type="transmembrane region" description="Helical" evidence="7">
    <location>
        <begin position="12"/>
        <end position="32"/>
    </location>
</feature>
<keyword evidence="4 7" id="KW-0812">Transmembrane</keyword>
<protein>
    <recommendedName>
        <fullName evidence="8">VTT domain-containing protein</fullName>
    </recommendedName>
</protein>
<reference evidence="9 10" key="1">
    <citation type="journal article" date="2016" name="Nat. Commun.">
        <title>Thousands of microbial genomes shed light on interconnected biogeochemical processes in an aquifer system.</title>
        <authorList>
            <person name="Anantharaman K."/>
            <person name="Brown C.T."/>
            <person name="Hug L.A."/>
            <person name="Sharon I."/>
            <person name="Castelle C.J."/>
            <person name="Probst A.J."/>
            <person name="Thomas B.C."/>
            <person name="Singh A."/>
            <person name="Wilkins M.J."/>
            <person name="Karaoz U."/>
            <person name="Brodie E.L."/>
            <person name="Williams K.H."/>
            <person name="Hubbard S.S."/>
            <person name="Banfield J.F."/>
        </authorList>
    </citation>
    <scope>NUCLEOTIDE SEQUENCE [LARGE SCALE GENOMIC DNA]</scope>
</reference>
<evidence type="ECO:0000256" key="4">
    <source>
        <dbReference type="ARBA" id="ARBA00022692"/>
    </source>
</evidence>
<evidence type="ECO:0000256" key="6">
    <source>
        <dbReference type="ARBA" id="ARBA00023136"/>
    </source>
</evidence>
<sequence>MFDLIKLIEFGGYIGLFAIVFAESGLFFGFFLPGDSLLFTAGFLASQGYFSILPLILLLLVAAILGDAVGYTFGRKAGPKIFSRLESFFFKPSHVEKTSQFFEKYGAKTIFLARFVPIVRTFAPIMAGVGGMKYATFARYNVIGGICWAAGMTLLGYFFGRVIPDADRYILPIVGLIIVISLIPPALEYWKEKKE</sequence>
<dbReference type="InterPro" id="IPR032818">
    <property type="entry name" value="DedA-like"/>
</dbReference>
<dbReference type="InterPro" id="IPR032816">
    <property type="entry name" value="VTT_dom"/>
</dbReference>
<comment type="caution">
    <text evidence="9">The sequence shown here is derived from an EMBL/GenBank/DDBJ whole genome shotgun (WGS) entry which is preliminary data.</text>
</comment>
<feature type="transmembrane region" description="Helical" evidence="7">
    <location>
        <begin position="52"/>
        <end position="74"/>
    </location>
</feature>
<feature type="domain" description="VTT" evidence="8">
    <location>
        <begin position="32"/>
        <end position="157"/>
    </location>
</feature>
<dbReference type="Proteomes" id="UP000178612">
    <property type="component" value="Unassembled WGS sequence"/>
</dbReference>
<feature type="transmembrane region" description="Helical" evidence="7">
    <location>
        <begin position="142"/>
        <end position="163"/>
    </location>
</feature>
<dbReference type="PANTHER" id="PTHR30353:SF0">
    <property type="entry name" value="TRANSMEMBRANE PROTEIN"/>
    <property type="match status" value="1"/>
</dbReference>